<evidence type="ECO:0000256" key="4">
    <source>
        <dbReference type="ARBA" id="ARBA00022490"/>
    </source>
</evidence>
<comment type="subcellular location">
    <subcellularLocation>
        <location evidence="1 5">Cytoplasm</location>
    </subcellularLocation>
</comment>
<comment type="function">
    <text evidence="5">Modulates RecA activity.</text>
</comment>
<protein>
    <recommendedName>
        <fullName evidence="3 5">Regulatory protein RecX</fullName>
    </recommendedName>
</protein>
<dbReference type="AlphaFoldDB" id="A0A7Y6NJT8"/>
<evidence type="ECO:0000259" key="7">
    <source>
        <dbReference type="Pfam" id="PF02631"/>
    </source>
</evidence>
<dbReference type="InterPro" id="IPR036388">
    <property type="entry name" value="WH-like_DNA-bd_sf"/>
</dbReference>
<evidence type="ECO:0000256" key="5">
    <source>
        <dbReference type="HAMAP-Rule" id="MF_01114"/>
    </source>
</evidence>
<feature type="compositionally biased region" description="Low complexity" evidence="6">
    <location>
        <begin position="45"/>
        <end position="55"/>
    </location>
</feature>
<evidence type="ECO:0000256" key="6">
    <source>
        <dbReference type="SAM" id="MobiDB-lite"/>
    </source>
</evidence>
<organism evidence="9 10">
    <name type="scientific">Piscinibacter koreensis</name>
    <dbReference type="NCBI Taxonomy" id="2742824"/>
    <lineage>
        <taxon>Bacteria</taxon>
        <taxon>Pseudomonadati</taxon>
        <taxon>Pseudomonadota</taxon>
        <taxon>Betaproteobacteria</taxon>
        <taxon>Burkholderiales</taxon>
        <taxon>Sphaerotilaceae</taxon>
        <taxon>Piscinibacter</taxon>
    </lineage>
</organism>
<gene>
    <name evidence="5" type="primary">recX</name>
    <name evidence="9" type="ORF">HQN59_01605</name>
</gene>
<evidence type="ECO:0000256" key="3">
    <source>
        <dbReference type="ARBA" id="ARBA00018111"/>
    </source>
</evidence>
<dbReference type="InterPro" id="IPR053925">
    <property type="entry name" value="RecX_HTH_3rd"/>
</dbReference>
<dbReference type="EMBL" id="JABWMJ010000001">
    <property type="protein sequence ID" value="NUZ04447.1"/>
    <property type="molecule type" value="Genomic_DNA"/>
</dbReference>
<evidence type="ECO:0000313" key="9">
    <source>
        <dbReference type="EMBL" id="NUZ04447.1"/>
    </source>
</evidence>
<dbReference type="HAMAP" id="MF_01114">
    <property type="entry name" value="RecX"/>
    <property type="match status" value="1"/>
</dbReference>
<dbReference type="Pfam" id="PF02631">
    <property type="entry name" value="RecX_HTH2"/>
    <property type="match status" value="1"/>
</dbReference>
<evidence type="ECO:0000259" key="8">
    <source>
        <dbReference type="Pfam" id="PF21981"/>
    </source>
</evidence>
<feature type="region of interest" description="Disordered" evidence="6">
    <location>
        <begin position="45"/>
        <end position="94"/>
    </location>
</feature>
<dbReference type="Proteomes" id="UP000529637">
    <property type="component" value="Unassembled WGS sequence"/>
</dbReference>
<sequence>MPSSAGQRPRSLKSRALQLLAQREQSRVELRRKLIAHAERERAAAALAAARTDAAPPVGPAAGFRTSVMPPGSRPDAEQAGQADRELHDEPEHEAVERQVDAVLAWLEANGFLSEARFVESRVHAREARFGNLRIRHELAQHGVAVSGEVERSLHESELERARAVCARKFAVWPGTAQERARAARFLAARGFSAETVRQVLRKTRRAESDDDAAPGPLVD</sequence>
<dbReference type="Gene3D" id="1.10.10.10">
    <property type="entry name" value="Winged helix-like DNA-binding domain superfamily/Winged helix DNA-binding domain"/>
    <property type="match status" value="3"/>
</dbReference>
<reference evidence="9 10" key="1">
    <citation type="submission" date="2020-06" db="EMBL/GenBank/DDBJ databases">
        <title>Schlegella sp. ID0723 isolated from air conditioner.</title>
        <authorList>
            <person name="Kim D.Y."/>
            <person name="Kim D.-U."/>
        </authorList>
    </citation>
    <scope>NUCLEOTIDE SEQUENCE [LARGE SCALE GENOMIC DNA]</scope>
    <source>
        <strain evidence="9 10">ID0723</strain>
    </source>
</reference>
<comment type="caution">
    <text evidence="9">The sequence shown here is derived from an EMBL/GenBank/DDBJ whole genome shotgun (WGS) entry which is preliminary data.</text>
</comment>
<evidence type="ECO:0000256" key="1">
    <source>
        <dbReference type="ARBA" id="ARBA00004496"/>
    </source>
</evidence>
<feature type="compositionally biased region" description="Basic and acidic residues" evidence="6">
    <location>
        <begin position="83"/>
        <end position="94"/>
    </location>
</feature>
<dbReference type="GO" id="GO:0005737">
    <property type="term" value="C:cytoplasm"/>
    <property type="evidence" value="ECO:0007669"/>
    <property type="project" value="UniProtKB-SubCell"/>
</dbReference>
<accession>A0A7Y6NJT8</accession>
<keyword evidence="10" id="KW-1185">Reference proteome</keyword>
<dbReference type="RefSeq" id="WP_176065412.1">
    <property type="nucleotide sequence ID" value="NZ_JABWMJ010000001.1"/>
</dbReference>
<name>A0A7Y6NJT8_9BURK</name>
<dbReference type="InterPro" id="IPR053924">
    <property type="entry name" value="RecX_HTH_2nd"/>
</dbReference>
<dbReference type="InterPro" id="IPR003783">
    <property type="entry name" value="Regulatory_RecX"/>
</dbReference>
<feature type="domain" description="RecX second three-helical" evidence="7">
    <location>
        <begin position="114"/>
        <end position="145"/>
    </location>
</feature>
<proteinExistence type="inferred from homology"/>
<dbReference type="GO" id="GO:0006282">
    <property type="term" value="P:regulation of DNA repair"/>
    <property type="evidence" value="ECO:0007669"/>
    <property type="project" value="UniProtKB-UniRule"/>
</dbReference>
<comment type="similarity">
    <text evidence="2 5">Belongs to the RecX family.</text>
</comment>
<feature type="domain" description="RecX third three-helical" evidence="8">
    <location>
        <begin position="156"/>
        <end position="201"/>
    </location>
</feature>
<evidence type="ECO:0000256" key="2">
    <source>
        <dbReference type="ARBA" id="ARBA00009695"/>
    </source>
</evidence>
<evidence type="ECO:0000313" key="10">
    <source>
        <dbReference type="Proteomes" id="UP000529637"/>
    </source>
</evidence>
<keyword evidence="4 5" id="KW-0963">Cytoplasm</keyword>
<dbReference type="PANTHER" id="PTHR33602">
    <property type="entry name" value="REGULATORY PROTEIN RECX FAMILY PROTEIN"/>
    <property type="match status" value="1"/>
</dbReference>
<dbReference type="PANTHER" id="PTHR33602:SF1">
    <property type="entry name" value="REGULATORY PROTEIN RECX FAMILY PROTEIN"/>
    <property type="match status" value="1"/>
</dbReference>
<dbReference type="Pfam" id="PF21981">
    <property type="entry name" value="RecX_HTH3"/>
    <property type="match status" value="1"/>
</dbReference>